<comment type="caution">
    <text evidence="1">The sequence shown here is derived from an EMBL/GenBank/DDBJ whole genome shotgun (WGS) entry which is preliminary data.</text>
</comment>
<sequence>MSNFIGQDTWDEVSGTALAEALAPDTQEGRREIARNGKDAILADLDRRGLTLRDLANNDNIGKSLDGRVVVFDVKSLETT</sequence>
<dbReference type="RefSeq" id="WP_167239645.1">
    <property type="nucleotide sequence ID" value="NZ_WHJF01000094.1"/>
</dbReference>
<protein>
    <submittedName>
        <fullName evidence="1">Uncharacterized protein</fullName>
    </submittedName>
</protein>
<keyword evidence="2" id="KW-1185">Reference proteome</keyword>
<accession>A0ABX0MYD9</accession>
<name>A0ABX0MYD9_9BURK</name>
<evidence type="ECO:0000313" key="2">
    <source>
        <dbReference type="Proteomes" id="UP000610594"/>
    </source>
</evidence>
<dbReference type="EMBL" id="WHJF01000094">
    <property type="protein sequence ID" value="NHZ65710.1"/>
    <property type="molecule type" value="Genomic_DNA"/>
</dbReference>
<dbReference type="Proteomes" id="UP000610594">
    <property type="component" value="Unassembled WGS sequence"/>
</dbReference>
<gene>
    <name evidence="1" type="ORF">F1735_25985</name>
</gene>
<evidence type="ECO:0000313" key="1">
    <source>
        <dbReference type="EMBL" id="NHZ65710.1"/>
    </source>
</evidence>
<organism evidence="1 2">
    <name type="scientific">Massilia genomosp. 1</name>
    <dbReference type="NCBI Taxonomy" id="2609280"/>
    <lineage>
        <taxon>Bacteria</taxon>
        <taxon>Pseudomonadati</taxon>
        <taxon>Pseudomonadota</taxon>
        <taxon>Betaproteobacteria</taxon>
        <taxon>Burkholderiales</taxon>
        <taxon>Oxalobacteraceae</taxon>
        <taxon>Telluria group</taxon>
        <taxon>Massilia</taxon>
    </lineage>
</organism>
<proteinExistence type="predicted"/>
<reference evidence="1 2" key="1">
    <citation type="submission" date="2019-10" db="EMBL/GenBank/DDBJ databases">
        <title>Taxonomy of Antarctic Massilia spp.: description of Massilia rubra sp. nov., Massilia aquatica sp. nov., Massilia mucilaginosa sp. nov., Massilia frigida sp. nov. isolated from streams, lakes and regoliths.</title>
        <authorList>
            <person name="Holochova P."/>
            <person name="Sedlacek I."/>
            <person name="Kralova S."/>
            <person name="Maslanova I."/>
            <person name="Busse H.-J."/>
            <person name="Stankova E."/>
            <person name="Vrbovska V."/>
            <person name="Kovarovic V."/>
            <person name="Bartak M."/>
            <person name="Svec P."/>
            <person name="Pantucek R."/>
        </authorList>
    </citation>
    <scope>NUCLEOTIDE SEQUENCE [LARGE SCALE GENOMIC DNA]</scope>
    <source>
        <strain evidence="1 2">CCM 8694</strain>
    </source>
</reference>